<proteinExistence type="predicted"/>
<dbReference type="InterPro" id="IPR025452">
    <property type="entry name" value="DUF4218"/>
</dbReference>
<dbReference type="InterPro" id="IPR029480">
    <property type="entry name" value="Transpos_assoc"/>
</dbReference>
<dbReference type="Pfam" id="PF13960">
    <property type="entry name" value="DUF4218"/>
    <property type="match status" value="1"/>
</dbReference>
<evidence type="ECO:0000313" key="5">
    <source>
        <dbReference type="Proteomes" id="UP001151760"/>
    </source>
</evidence>
<comment type="caution">
    <text evidence="4">The sequence shown here is derived from an EMBL/GenBank/DDBJ whole genome shotgun (WGS) entry which is preliminary data.</text>
</comment>
<dbReference type="InterPro" id="IPR057670">
    <property type="entry name" value="SH3_retrovirus"/>
</dbReference>
<evidence type="ECO:0000259" key="2">
    <source>
        <dbReference type="Pfam" id="PF13963"/>
    </source>
</evidence>
<feature type="domain" description="Retroviral polymerase SH3-like" evidence="3">
    <location>
        <begin position="95"/>
        <end position="140"/>
    </location>
</feature>
<dbReference type="Proteomes" id="UP001151760">
    <property type="component" value="Unassembled WGS sequence"/>
</dbReference>
<feature type="domain" description="DUF4218" evidence="1">
    <location>
        <begin position="936"/>
        <end position="1015"/>
    </location>
</feature>
<accession>A0ABQ5ESQ0</accession>
<dbReference type="Pfam" id="PF25597">
    <property type="entry name" value="SH3_retrovirus"/>
    <property type="match status" value="1"/>
</dbReference>
<protein>
    <recommendedName>
        <fullName evidence="6">Transposase</fullName>
    </recommendedName>
</protein>
<dbReference type="PANTHER" id="PTHR10775:SF179">
    <property type="entry name" value="TRANSPOSON, EN_SPM-LIKE, TRANSPOSASE-ASSOCIATED DOMAIN PROTEIN"/>
    <property type="match status" value="1"/>
</dbReference>
<keyword evidence="5" id="KW-1185">Reference proteome</keyword>
<feature type="domain" description="Transposase-associated" evidence="2">
    <location>
        <begin position="404"/>
        <end position="477"/>
    </location>
</feature>
<sequence>MVREVGFSRNKRHLRSPHQERVVENGTELLWKMLDKNAHFAKAPLSNGRKHVPLLVIHQSIILYTPGSNTLHGKTYYELLKGKKPNLLYFRVFGSLCYPTNDYDDVGKLKAKADIGIFVGYAPTKKAYRIYNKRTRKIQETVPMLLSMNLPKLTSVQTSGRRPFCTIKDPYPLVSLLPRNRETICFNGLNDDDDCSDIPIRCYPKTPVHSSCCPGNTEMQVTFPATVNIKVHSALLKASSCLIIPLPIHYDSDKASSSNTDNIDVTPNNQLPHVQKWTQAHPLENIIGDKDRPDSTRKQLETDAMCTKLGLGSRKLSFSKAGIDFEESFAPVARLEAIRLFIAHAASQKDVPLLKDDIPIAYSSDRCSIIPVSEDSLQTSGLEKTGTLGNLNLRCISNTMDRNTWMYKIGRYTPEYMKGLSEFIKCAEDHREKTRETKISCPCKQCRNNVSIADTNMIRRHLIEQGFDKEYTCWNFHDVEHDVAEKDIKKLQQLFVDAEKPLYIGCKKFTILSIVVKLLEIKAKNGWSDRSFTTLLELLYEAFPEDNELPVSTYQAKKMMCPMGLEVERIHACPNDCILFRNGYKDLHECPICNESRYKQKNLTELNSDVTKNGPPAKLLWYLPIIPRLRKLYSNLNDAKLMRWHAEERKKDGKMRHVADSPQWKNIDQHFDKFGSEIRNIRFGLSSDGINPFRSLSTRHSTWPVLLCIYNLPPWLCMKRKYIMMSLLIQGPKQPGNDIDVYLEPLIEDMKKLWDSGVEVYDAYKKEMFTLFAMIYCTISDFPAYGNLSGYGTKGEKACPICEKDTHSQWLTNCRKTVYMGHRRLLEEDHPYRKKKSLFDGKTKDGVNARKDMVEMGIRDELAPQETNSKKMYLPAACYTMSKVEKTIFCEFLHGVKGLIRLYANLLKMIPIAIRGVLPPRVRHTITKLYLFFNMIHSKVIDPKKLDEWQSDIILTLCELEMYFPPSFFYVMVHLVSHIVREIKACGPAFLRDMYPFESVWALVKGMCQNLASSKSEHAGRLDGKGTIRRKDVTPNKSDLEQVDALPLKERDAPPEFMHYNELLTGEPQDYQILG</sequence>
<name>A0ABQ5ESQ0_9ASTR</name>
<evidence type="ECO:0000259" key="1">
    <source>
        <dbReference type="Pfam" id="PF13960"/>
    </source>
</evidence>
<reference evidence="4" key="1">
    <citation type="journal article" date="2022" name="Int. J. Mol. Sci.">
        <title>Draft Genome of Tanacetum Coccineum: Genomic Comparison of Closely Related Tanacetum-Family Plants.</title>
        <authorList>
            <person name="Yamashiro T."/>
            <person name="Shiraishi A."/>
            <person name="Nakayama K."/>
            <person name="Satake H."/>
        </authorList>
    </citation>
    <scope>NUCLEOTIDE SEQUENCE</scope>
</reference>
<evidence type="ECO:0008006" key="6">
    <source>
        <dbReference type="Google" id="ProtNLM"/>
    </source>
</evidence>
<gene>
    <name evidence="4" type="ORF">Tco_0989080</name>
</gene>
<dbReference type="EMBL" id="BQNB010016638">
    <property type="protein sequence ID" value="GJT54026.1"/>
    <property type="molecule type" value="Genomic_DNA"/>
</dbReference>
<reference evidence="4" key="2">
    <citation type="submission" date="2022-01" db="EMBL/GenBank/DDBJ databases">
        <authorList>
            <person name="Yamashiro T."/>
            <person name="Shiraishi A."/>
            <person name="Satake H."/>
            <person name="Nakayama K."/>
        </authorList>
    </citation>
    <scope>NUCLEOTIDE SEQUENCE</scope>
</reference>
<evidence type="ECO:0000313" key="4">
    <source>
        <dbReference type="EMBL" id="GJT54026.1"/>
    </source>
</evidence>
<dbReference type="Pfam" id="PF13963">
    <property type="entry name" value="Transpos_assoc"/>
    <property type="match status" value="1"/>
</dbReference>
<evidence type="ECO:0000259" key="3">
    <source>
        <dbReference type="Pfam" id="PF25597"/>
    </source>
</evidence>
<organism evidence="4 5">
    <name type="scientific">Tanacetum coccineum</name>
    <dbReference type="NCBI Taxonomy" id="301880"/>
    <lineage>
        <taxon>Eukaryota</taxon>
        <taxon>Viridiplantae</taxon>
        <taxon>Streptophyta</taxon>
        <taxon>Embryophyta</taxon>
        <taxon>Tracheophyta</taxon>
        <taxon>Spermatophyta</taxon>
        <taxon>Magnoliopsida</taxon>
        <taxon>eudicotyledons</taxon>
        <taxon>Gunneridae</taxon>
        <taxon>Pentapetalae</taxon>
        <taxon>asterids</taxon>
        <taxon>campanulids</taxon>
        <taxon>Asterales</taxon>
        <taxon>Asteraceae</taxon>
        <taxon>Asteroideae</taxon>
        <taxon>Anthemideae</taxon>
        <taxon>Anthemidinae</taxon>
        <taxon>Tanacetum</taxon>
    </lineage>
</organism>
<dbReference type="Pfam" id="PF02992">
    <property type="entry name" value="Transposase_21"/>
    <property type="match status" value="1"/>
</dbReference>
<dbReference type="PANTHER" id="PTHR10775">
    <property type="entry name" value="OS08G0208400 PROTEIN"/>
    <property type="match status" value="1"/>
</dbReference>
<dbReference type="InterPro" id="IPR004242">
    <property type="entry name" value="Transposase_21"/>
</dbReference>